<keyword evidence="2" id="KW-1185">Reference proteome</keyword>
<dbReference type="KEGG" id="cpm:G5S_0915"/>
<proteinExistence type="predicted"/>
<dbReference type="AlphaFoldDB" id="A0AA34RDR6"/>
<protein>
    <submittedName>
        <fullName evidence="1">Uncharacterized protein</fullName>
    </submittedName>
</protein>
<gene>
    <name evidence="1" type="ordered locus">G5S_0915</name>
</gene>
<organism evidence="1 2">
    <name type="scientific">Chlamydia pecorum (strain ATCC VR-628 / DSM 29919 / E58)</name>
    <name type="common">Chlamydophila pecorum</name>
    <dbReference type="NCBI Taxonomy" id="331635"/>
    <lineage>
        <taxon>Bacteria</taxon>
        <taxon>Pseudomonadati</taxon>
        <taxon>Chlamydiota</taxon>
        <taxon>Chlamydiia</taxon>
        <taxon>Chlamydiales</taxon>
        <taxon>Chlamydiaceae</taxon>
        <taxon>Chlamydia/Chlamydophila group</taxon>
        <taxon>Chlamydia</taxon>
    </lineage>
</organism>
<accession>A0AA34RDR6</accession>
<reference evidence="1 2" key="1">
    <citation type="journal article" date="2011" name="J. Bacteriol.">
        <title>Genome sequence of the obligate intracellular animal pathogen Chlamydia pecorum E58.</title>
        <authorList>
            <person name="Mojica S."/>
            <person name="Huot Creasy H."/>
            <person name="Daugherty S."/>
            <person name="Read T.D."/>
            <person name="Kim T."/>
            <person name="Kaltenboeck B."/>
            <person name="Bavoil P."/>
            <person name="Myers G.S."/>
        </authorList>
    </citation>
    <scope>NUCLEOTIDE SEQUENCE [LARGE SCALE GENOMIC DNA]</scope>
    <source>
        <strain evidence="1 2">E58</strain>
    </source>
</reference>
<dbReference type="EMBL" id="CP002608">
    <property type="protein sequence ID" value="AEB41848.1"/>
    <property type="molecule type" value="Genomic_DNA"/>
</dbReference>
<evidence type="ECO:0000313" key="1">
    <source>
        <dbReference type="EMBL" id="AEB41848.1"/>
    </source>
</evidence>
<evidence type="ECO:0000313" key="2">
    <source>
        <dbReference type="Proteomes" id="UP000008305"/>
    </source>
</evidence>
<name>A0AA34RDR6_CHLPE</name>
<dbReference type="Proteomes" id="UP000008305">
    <property type="component" value="Chromosome"/>
</dbReference>
<sequence length="35" mass="4225">MHVLLRIKKKGIKVEAFYLRILQIRFPNFPKENPS</sequence>